<sequence>MDSHKTVATSELQSLLEQRKRIAEGGSRNEAFSPPGRLSSSGPRLPVSRTLNGSHGTVQSSLSSPKPVVTRITTTAVKAFDGRKGHLQTAEERVSSMSQQNNQLYNQVSRMTEQLAQVGGNGAVMSQAQQLLETTALESNHGRQVQHGRDRSRKASDSLQASTHEQDTDIHHLQIGQLQEEVKRLKLENSELKKGTERLETQLEEVRAERDKYREAQQASPAGGSESKLRAVMTSGNATVDELRGAIASVEAVLLEAGRELERKRFRDRRAAFEQLHHALDKADEEMLEQAIEAAKTADVDDEDILKAQNKLLELQMMSPEERATRTARQRQQQQKKDAFQMVKKDDAEGLAALLDNLEEGENWQDWRDYAGRTLVRCAAELRAPNAEELLAKRTKARLAVFGEL</sequence>
<feature type="region of interest" description="Disordered" evidence="2">
    <location>
        <begin position="136"/>
        <end position="170"/>
    </location>
</feature>
<feature type="region of interest" description="Disordered" evidence="2">
    <location>
        <begin position="1"/>
        <end position="69"/>
    </location>
</feature>
<feature type="compositionally biased region" description="Basic and acidic residues" evidence="2">
    <location>
        <begin position="147"/>
        <end position="156"/>
    </location>
</feature>
<feature type="compositionally biased region" description="Polar residues" evidence="2">
    <location>
        <begin position="1"/>
        <end position="16"/>
    </location>
</feature>
<name>A0ABP0PN69_9DINO</name>
<feature type="compositionally biased region" description="Low complexity" evidence="2">
    <location>
        <begin position="33"/>
        <end position="46"/>
    </location>
</feature>
<reference evidence="3 4" key="1">
    <citation type="submission" date="2024-02" db="EMBL/GenBank/DDBJ databases">
        <authorList>
            <person name="Chen Y."/>
            <person name="Shah S."/>
            <person name="Dougan E. K."/>
            <person name="Thang M."/>
            <person name="Chan C."/>
        </authorList>
    </citation>
    <scope>NUCLEOTIDE SEQUENCE [LARGE SCALE GENOMIC DNA]</scope>
</reference>
<evidence type="ECO:0000256" key="1">
    <source>
        <dbReference type="SAM" id="Coils"/>
    </source>
</evidence>
<evidence type="ECO:0000313" key="3">
    <source>
        <dbReference type="EMBL" id="CAK9077031.1"/>
    </source>
</evidence>
<keyword evidence="1" id="KW-0175">Coiled coil</keyword>
<organism evidence="3 4">
    <name type="scientific">Durusdinium trenchii</name>
    <dbReference type="NCBI Taxonomy" id="1381693"/>
    <lineage>
        <taxon>Eukaryota</taxon>
        <taxon>Sar</taxon>
        <taxon>Alveolata</taxon>
        <taxon>Dinophyceae</taxon>
        <taxon>Suessiales</taxon>
        <taxon>Symbiodiniaceae</taxon>
        <taxon>Durusdinium</taxon>
    </lineage>
</organism>
<dbReference type="Proteomes" id="UP001642464">
    <property type="component" value="Unassembled WGS sequence"/>
</dbReference>
<evidence type="ECO:0000256" key="2">
    <source>
        <dbReference type="SAM" id="MobiDB-lite"/>
    </source>
</evidence>
<accession>A0ABP0PN69</accession>
<evidence type="ECO:0000313" key="4">
    <source>
        <dbReference type="Proteomes" id="UP001642464"/>
    </source>
</evidence>
<gene>
    <name evidence="3" type="ORF">SCF082_LOCUS37036</name>
</gene>
<keyword evidence="4" id="KW-1185">Reference proteome</keyword>
<feature type="coiled-coil region" evidence="1">
    <location>
        <begin position="175"/>
        <end position="219"/>
    </location>
</feature>
<dbReference type="EMBL" id="CAXAMM010037369">
    <property type="protein sequence ID" value="CAK9077031.1"/>
    <property type="molecule type" value="Genomic_DNA"/>
</dbReference>
<proteinExistence type="predicted"/>
<protein>
    <submittedName>
        <fullName evidence="3">Uncharacterized protein</fullName>
    </submittedName>
</protein>
<feature type="compositionally biased region" description="Polar residues" evidence="2">
    <location>
        <begin position="49"/>
        <end position="64"/>
    </location>
</feature>
<feature type="coiled-coil region" evidence="1">
    <location>
        <begin position="87"/>
        <end position="114"/>
    </location>
</feature>
<comment type="caution">
    <text evidence="3">The sequence shown here is derived from an EMBL/GenBank/DDBJ whole genome shotgun (WGS) entry which is preliminary data.</text>
</comment>